<evidence type="ECO:0000313" key="1">
    <source>
        <dbReference type="EMBL" id="QTR50566.1"/>
    </source>
</evidence>
<dbReference type="SUPFAM" id="SSF46785">
    <property type="entry name" value="Winged helix' DNA-binding domain"/>
    <property type="match status" value="1"/>
</dbReference>
<evidence type="ECO:0008006" key="3">
    <source>
        <dbReference type="Google" id="ProtNLM"/>
    </source>
</evidence>
<accession>A0ABX7X4Q3</accession>
<dbReference type="Proteomes" id="UP000672027">
    <property type="component" value="Chromosome"/>
</dbReference>
<sequence length="124" mass="14166">MQTKTKRTLEIKILTEEQAMQASAARFLDAWGKGEYAGEYLTFTSPGMFFDVINSRRWDLVVKLQRLGKTSIRELARQVQRDVRRVHDDIKILIEHNIVEQDAGGVYVPFDAIHADFTLVAEAA</sequence>
<dbReference type="Pfam" id="PF25212">
    <property type="entry name" value="HVO_A0114"/>
    <property type="match status" value="1"/>
</dbReference>
<dbReference type="EMBL" id="CP072800">
    <property type="protein sequence ID" value="QTR50566.1"/>
    <property type="molecule type" value="Genomic_DNA"/>
</dbReference>
<organism evidence="1 2">
    <name type="scientific">Candidatus Thiothrix anitrata</name>
    <dbReference type="NCBI Taxonomy" id="2823902"/>
    <lineage>
        <taxon>Bacteria</taxon>
        <taxon>Pseudomonadati</taxon>
        <taxon>Pseudomonadota</taxon>
        <taxon>Gammaproteobacteria</taxon>
        <taxon>Thiotrichales</taxon>
        <taxon>Thiotrichaceae</taxon>
        <taxon>Thiothrix</taxon>
    </lineage>
</organism>
<proteinExistence type="predicted"/>
<dbReference type="RefSeq" id="WP_210228208.1">
    <property type="nucleotide sequence ID" value="NZ_CP072800.1"/>
</dbReference>
<reference evidence="1 2" key="1">
    <citation type="submission" date="2021-04" db="EMBL/GenBank/DDBJ databases">
        <title>Genomics, taxonomy and metabolism of representatives of sulfur bacteria of the genus Thiothrix: Thiothrix fructosivorans QT, Thiothrix unzii A1T and three new species, Thiothrix subterranea sp. nov., Thiothrix litoralis sp. nov. and 'Candidatus Thiothrix anitrata' sp. nov.</title>
        <authorList>
            <person name="Ravin N.V."/>
            <person name="Smolyakov D."/>
            <person name="Rudenko T.S."/>
            <person name="Mardanov A.V."/>
            <person name="Beletsky A.V."/>
            <person name="Markov N.D."/>
            <person name="Fomenkov A.I."/>
            <person name="Roberts R.J."/>
            <person name="Karnachuk O.V."/>
            <person name="Novikov A."/>
            <person name="Grabovich M.Y."/>
        </authorList>
    </citation>
    <scope>NUCLEOTIDE SEQUENCE [LARGE SCALE GENOMIC DNA]</scope>
    <source>
        <strain evidence="1 2">A52</strain>
    </source>
</reference>
<protein>
    <recommendedName>
        <fullName evidence="3">Transcriptional regulator</fullName>
    </recommendedName>
</protein>
<name>A0ABX7X4Q3_9GAMM</name>
<dbReference type="InterPro" id="IPR036390">
    <property type="entry name" value="WH_DNA-bd_sf"/>
</dbReference>
<gene>
    <name evidence="1" type="ORF">J8380_03070</name>
</gene>
<keyword evidence="2" id="KW-1185">Reference proteome</keyword>
<evidence type="ECO:0000313" key="2">
    <source>
        <dbReference type="Proteomes" id="UP000672027"/>
    </source>
</evidence>